<evidence type="ECO:0000313" key="1">
    <source>
        <dbReference type="EMBL" id="MDO0823714.1"/>
    </source>
</evidence>
<dbReference type="PROSITE" id="PS51257">
    <property type="entry name" value="PROKAR_LIPOPROTEIN"/>
    <property type="match status" value="1"/>
</dbReference>
<dbReference type="Proteomes" id="UP001176021">
    <property type="component" value="Unassembled WGS sequence"/>
</dbReference>
<protein>
    <recommendedName>
        <fullName evidence="3">Lipoprotein</fullName>
    </recommendedName>
</protein>
<sequence>MTPSKVRLFITLFVTILLIFGCNKDNKVSVVNDFSIYLVKDLTATEAMSKNLDDLALEDIPVLTDEEISIYNWKEHVFTLKEGFNLEEKLEGKVPISGKPFVVVADSERIYLGSFWNPISSLYMPEIPTIYSMWFKGNDKDTYTIKYGNEQKDPRDDIRIYDSLKGLGKTF</sequence>
<dbReference type="EMBL" id="JAMJEV010000009">
    <property type="protein sequence ID" value="MDO0823714.1"/>
    <property type="molecule type" value="Genomic_DNA"/>
</dbReference>
<dbReference type="RefSeq" id="WP_252469948.1">
    <property type="nucleotide sequence ID" value="NZ_JAMHFY010000013.1"/>
</dbReference>
<proteinExistence type="predicted"/>
<keyword evidence="2" id="KW-1185">Reference proteome</keyword>
<organism evidence="1 2">
    <name type="scientific">Desulfosporosinus nitroreducens</name>
    <dbReference type="NCBI Taxonomy" id="2018668"/>
    <lineage>
        <taxon>Bacteria</taxon>
        <taxon>Bacillati</taxon>
        <taxon>Bacillota</taxon>
        <taxon>Clostridia</taxon>
        <taxon>Eubacteriales</taxon>
        <taxon>Desulfitobacteriaceae</taxon>
        <taxon>Desulfosporosinus</taxon>
    </lineage>
</organism>
<comment type="caution">
    <text evidence="1">The sequence shown here is derived from an EMBL/GenBank/DDBJ whole genome shotgun (WGS) entry which is preliminary data.</text>
</comment>
<accession>A0ABT8QTA2</accession>
<reference evidence="1" key="1">
    <citation type="submission" date="2022-05" db="EMBL/GenBank/DDBJ databases">
        <title>Expanded diversity of anoxic marine methylotrophy in a Black Sea sulfate reducing microorganism.</title>
        <authorList>
            <person name="Fischer P.Q."/>
            <person name="Stams A.J.M."/>
            <person name="Villanueva L."/>
            <person name="Sousa D.Z."/>
        </authorList>
    </citation>
    <scope>NUCLEOTIDE SEQUENCE</scope>
    <source>
        <strain evidence="1">P130</strain>
    </source>
</reference>
<gene>
    <name evidence="1" type="ORF">M8H41_12740</name>
</gene>
<name>A0ABT8QTA2_9FIRM</name>
<evidence type="ECO:0008006" key="3">
    <source>
        <dbReference type="Google" id="ProtNLM"/>
    </source>
</evidence>
<evidence type="ECO:0000313" key="2">
    <source>
        <dbReference type="Proteomes" id="UP001176021"/>
    </source>
</evidence>